<sequence>MVNQIVEHLNDINNKAM</sequence>
<accession>A0A2P2QCV8</accession>
<evidence type="ECO:0000313" key="1">
    <source>
        <dbReference type="EMBL" id="MBX64773.1"/>
    </source>
</evidence>
<organism evidence="1">
    <name type="scientific">Rhizophora mucronata</name>
    <name type="common">Asiatic mangrove</name>
    <dbReference type="NCBI Taxonomy" id="61149"/>
    <lineage>
        <taxon>Eukaryota</taxon>
        <taxon>Viridiplantae</taxon>
        <taxon>Streptophyta</taxon>
        <taxon>Embryophyta</taxon>
        <taxon>Tracheophyta</taxon>
        <taxon>Spermatophyta</taxon>
        <taxon>Magnoliopsida</taxon>
        <taxon>eudicotyledons</taxon>
        <taxon>Gunneridae</taxon>
        <taxon>Pentapetalae</taxon>
        <taxon>rosids</taxon>
        <taxon>fabids</taxon>
        <taxon>Malpighiales</taxon>
        <taxon>Rhizophoraceae</taxon>
        <taxon>Rhizophora</taxon>
    </lineage>
</organism>
<dbReference type="AlphaFoldDB" id="A0A2P2QCV8"/>
<reference evidence="1" key="1">
    <citation type="submission" date="2018-02" db="EMBL/GenBank/DDBJ databases">
        <title>Rhizophora mucronata_Transcriptome.</title>
        <authorList>
            <person name="Meera S.P."/>
            <person name="Sreeshan A."/>
            <person name="Augustine A."/>
        </authorList>
    </citation>
    <scope>NUCLEOTIDE SEQUENCE</scope>
    <source>
        <tissue evidence="1">Leaf</tissue>
    </source>
</reference>
<dbReference type="EMBL" id="GGEC01084289">
    <property type="protein sequence ID" value="MBX64773.1"/>
    <property type="molecule type" value="Transcribed_RNA"/>
</dbReference>
<proteinExistence type="predicted"/>
<name>A0A2P2QCV8_RHIMU</name>
<protein>
    <submittedName>
        <fullName evidence="1">Uncharacterized protein</fullName>
    </submittedName>
</protein>